<keyword evidence="7" id="KW-0436">Ligase</keyword>
<dbReference type="EMBL" id="SSTM01000002">
    <property type="protein sequence ID" value="TJW11365.1"/>
    <property type="molecule type" value="Genomic_DNA"/>
</dbReference>
<keyword evidence="4 5" id="KW-0472">Membrane</keyword>
<dbReference type="InterPro" id="IPR007016">
    <property type="entry name" value="O-antigen_ligase-rel_domated"/>
</dbReference>
<dbReference type="GO" id="GO:0016874">
    <property type="term" value="F:ligase activity"/>
    <property type="evidence" value="ECO:0007669"/>
    <property type="project" value="UniProtKB-KW"/>
</dbReference>
<feature type="transmembrane region" description="Helical" evidence="5">
    <location>
        <begin position="148"/>
        <end position="178"/>
    </location>
</feature>
<comment type="caution">
    <text evidence="7">The sequence shown here is derived from an EMBL/GenBank/DDBJ whole genome shotgun (WGS) entry which is preliminary data.</text>
</comment>
<feature type="transmembrane region" description="Helical" evidence="5">
    <location>
        <begin position="305"/>
        <end position="322"/>
    </location>
</feature>
<proteinExistence type="predicted"/>
<feature type="domain" description="O-antigen ligase-related" evidence="6">
    <location>
        <begin position="148"/>
        <end position="289"/>
    </location>
</feature>
<feature type="transmembrane region" description="Helical" evidence="5">
    <location>
        <begin position="50"/>
        <end position="68"/>
    </location>
</feature>
<accession>A0A4T9TAV1</accession>
<evidence type="ECO:0000256" key="2">
    <source>
        <dbReference type="ARBA" id="ARBA00022692"/>
    </source>
</evidence>
<evidence type="ECO:0000256" key="5">
    <source>
        <dbReference type="SAM" id="Phobius"/>
    </source>
</evidence>
<name>A0A4T9TAV1_9ACTN</name>
<gene>
    <name evidence="7" type="ORF">E5982_03930</name>
</gene>
<dbReference type="AlphaFoldDB" id="A0A4T9TAV1"/>
<reference evidence="7 8" key="1">
    <citation type="submission" date="2019-04" db="EMBL/GenBank/DDBJ databases">
        <title>Microbes associate with the intestines of laboratory mice.</title>
        <authorList>
            <person name="Navarre W."/>
            <person name="Wong E."/>
            <person name="Huang K.C."/>
            <person name="Tropini C."/>
            <person name="Ng K."/>
            <person name="Yu B."/>
        </authorList>
    </citation>
    <scope>NUCLEOTIDE SEQUENCE [LARGE SCALE GENOMIC DNA]</scope>
    <source>
        <strain evidence="7 8">NM48_B13</strain>
    </source>
</reference>
<dbReference type="OrthoDB" id="1118146at2"/>
<feature type="transmembrane region" description="Helical" evidence="5">
    <location>
        <begin position="328"/>
        <end position="347"/>
    </location>
</feature>
<dbReference type="GO" id="GO:0016020">
    <property type="term" value="C:membrane"/>
    <property type="evidence" value="ECO:0007669"/>
    <property type="project" value="UniProtKB-SubCell"/>
</dbReference>
<evidence type="ECO:0000256" key="1">
    <source>
        <dbReference type="ARBA" id="ARBA00004141"/>
    </source>
</evidence>
<feature type="transmembrane region" description="Helical" evidence="5">
    <location>
        <begin position="75"/>
        <end position="97"/>
    </location>
</feature>
<evidence type="ECO:0000313" key="8">
    <source>
        <dbReference type="Proteomes" id="UP000309454"/>
    </source>
</evidence>
<keyword evidence="3 5" id="KW-1133">Transmembrane helix</keyword>
<evidence type="ECO:0000313" key="7">
    <source>
        <dbReference type="EMBL" id="TJW11365.1"/>
    </source>
</evidence>
<protein>
    <submittedName>
        <fullName evidence="7">O-antigen ligase family protein</fullName>
    </submittedName>
</protein>
<organism evidence="7 8">
    <name type="scientific">Parvibacter caecicola</name>
    <dbReference type="NCBI Taxonomy" id="747645"/>
    <lineage>
        <taxon>Bacteria</taxon>
        <taxon>Bacillati</taxon>
        <taxon>Actinomycetota</taxon>
        <taxon>Coriobacteriia</taxon>
        <taxon>Coriobacteriales</taxon>
        <taxon>Coriobacteriaceae</taxon>
        <taxon>Parvibacter</taxon>
    </lineage>
</organism>
<comment type="subcellular location">
    <subcellularLocation>
        <location evidence="1">Membrane</location>
        <topology evidence="1">Multi-pass membrane protein</topology>
    </subcellularLocation>
</comment>
<evidence type="ECO:0000256" key="3">
    <source>
        <dbReference type="ARBA" id="ARBA00022989"/>
    </source>
</evidence>
<dbReference type="Pfam" id="PF04932">
    <property type="entry name" value="Wzy_C"/>
    <property type="match status" value="1"/>
</dbReference>
<evidence type="ECO:0000256" key="4">
    <source>
        <dbReference type="ARBA" id="ARBA00023136"/>
    </source>
</evidence>
<keyword evidence="8" id="KW-1185">Reference proteome</keyword>
<feature type="transmembrane region" description="Helical" evidence="5">
    <location>
        <begin position="7"/>
        <end position="38"/>
    </location>
</feature>
<dbReference type="RefSeq" id="WP_136845529.1">
    <property type="nucleotide sequence ID" value="NZ_CAOKAH010000013.1"/>
</dbReference>
<dbReference type="Proteomes" id="UP000309454">
    <property type="component" value="Unassembled WGS sequence"/>
</dbReference>
<sequence>MRYGKVVGVFIGLAIYLIKVRFDVFGALLIGFSATYFISALTNGGSIEGIISGRLPAVGAAFFVRALAPQYKREILWGGLIFFEGMAIANLVILFTVEPWTEPLYPFGWQTAISGRNSWGLYSIPGLFCSLFLDALKKRKGSCRTAVLFIIAIIPLFFSFSATTLLMISFGCVVFVLIQFKRIRVYCNPLTYTILYLAFFALIVLAKIPAKIWGATIPFIGKSTSLSGRTDIWDATVSLFDGQHALFGYYNGLTSPLVIGEAGGQEIYWSAHNAILDQLLWGGLILLAFSLAIFFLSAKEPFLRRSGYSAALCSLVLGVFLVHGLTEMIVSVPFAFWIAFIFAWFLPSGKTHQSLSRAGRKDTSLPCA</sequence>
<evidence type="ECO:0000259" key="6">
    <source>
        <dbReference type="Pfam" id="PF04932"/>
    </source>
</evidence>
<feature type="transmembrane region" description="Helical" evidence="5">
    <location>
        <begin position="279"/>
        <end position="298"/>
    </location>
</feature>
<feature type="transmembrane region" description="Helical" evidence="5">
    <location>
        <begin position="190"/>
        <end position="210"/>
    </location>
</feature>
<keyword evidence="2 5" id="KW-0812">Transmembrane</keyword>